<proteinExistence type="predicted"/>
<feature type="transmembrane region" description="Helical" evidence="1">
    <location>
        <begin position="12"/>
        <end position="34"/>
    </location>
</feature>
<evidence type="ECO:0000313" key="2">
    <source>
        <dbReference type="EMBL" id="MCQ6961724.1"/>
    </source>
</evidence>
<evidence type="ECO:0000313" key="3">
    <source>
        <dbReference type="Proteomes" id="UP001206983"/>
    </source>
</evidence>
<evidence type="ECO:0000256" key="1">
    <source>
        <dbReference type="SAM" id="Phobius"/>
    </source>
</evidence>
<dbReference type="EMBL" id="JTEO01000001">
    <property type="protein sequence ID" value="MCQ6961724.1"/>
    <property type="molecule type" value="Genomic_DNA"/>
</dbReference>
<keyword evidence="3" id="KW-1185">Reference proteome</keyword>
<reference evidence="2 3" key="1">
    <citation type="journal article" date="2011" name="Appl. Environ. Microbiol.">
        <title>Methanogenic archaea isolated from Taiwan's Chelungpu fault.</title>
        <authorList>
            <person name="Wu S.Y."/>
            <person name="Lai M.C."/>
        </authorList>
    </citation>
    <scope>NUCLEOTIDE SEQUENCE [LARGE SCALE GENOMIC DNA]</scope>
    <source>
        <strain evidence="2 3">St545Mb</strain>
    </source>
</reference>
<dbReference type="AlphaFoldDB" id="A0AAE3H8X1"/>
<keyword evidence="1" id="KW-0812">Transmembrane</keyword>
<sequence length="289" mass="31363">MKSFNDSAQLLLIAGFAIGVGIVVITVMLNNVIYASNMASESSIDTSRYDIANAIQTTTEAYQDAYRYALDGSNNTTDDTQYRKYIESYSRKASQNYAIAGFTFHLQDHDYSEPYFTHNGLAEGKSNWTLVSNVDTAEVFYLTPNTSSMGNESNPLVIEAVNHSGSSLWLMRMYNTSGTINITVIVSSSIPSYRNVTAVTPLEINITGNQINGAGVPSFNYPTSAGQDYSINIYNGNSTGGMCTISGNLTSGHPFTIMRHQVANPTLRMSSGQMSINRTVPIILPGGIS</sequence>
<organism evidence="2 3">
    <name type="scientific">Methanolobus chelungpuianus</name>
    <dbReference type="NCBI Taxonomy" id="502115"/>
    <lineage>
        <taxon>Archaea</taxon>
        <taxon>Methanobacteriati</taxon>
        <taxon>Methanobacteriota</taxon>
        <taxon>Stenosarchaea group</taxon>
        <taxon>Methanomicrobia</taxon>
        <taxon>Methanosarcinales</taxon>
        <taxon>Methanosarcinaceae</taxon>
        <taxon>Methanolobus</taxon>
    </lineage>
</organism>
<comment type="caution">
    <text evidence="2">The sequence shown here is derived from an EMBL/GenBank/DDBJ whole genome shotgun (WGS) entry which is preliminary data.</text>
</comment>
<accession>A0AAE3H8X1</accession>
<protein>
    <submittedName>
        <fullName evidence="2">Uncharacterized protein</fullName>
    </submittedName>
</protein>
<keyword evidence="1" id="KW-0472">Membrane</keyword>
<dbReference type="Proteomes" id="UP001206983">
    <property type="component" value="Unassembled WGS sequence"/>
</dbReference>
<keyword evidence="1" id="KW-1133">Transmembrane helix</keyword>
<name>A0AAE3H8X1_9EURY</name>
<dbReference type="RefSeq" id="WP_256621382.1">
    <property type="nucleotide sequence ID" value="NZ_JTEO01000001.1"/>
</dbReference>
<gene>
    <name evidence="2" type="ORF">PV02_00610</name>
</gene>